<dbReference type="AlphaFoldDB" id="A0A9P3GJS7"/>
<dbReference type="SMART" id="SM00225">
    <property type="entry name" value="BTB"/>
    <property type="match status" value="1"/>
</dbReference>
<dbReference type="CDD" id="cd18186">
    <property type="entry name" value="BTB_POZ_ZBTB_KLHL-like"/>
    <property type="match status" value="1"/>
</dbReference>
<dbReference type="Pfam" id="PF00651">
    <property type="entry name" value="BTB"/>
    <property type="match status" value="1"/>
</dbReference>
<organism evidence="3 4">
    <name type="scientific">Phanerochaete sordida</name>
    <dbReference type="NCBI Taxonomy" id="48140"/>
    <lineage>
        <taxon>Eukaryota</taxon>
        <taxon>Fungi</taxon>
        <taxon>Dikarya</taxon>
        <taxon>Basidiomycota</taxon>
        <taxon>Agaricomycotina</taxon>
        <taxon>Agaricomycetes</taxon>
        <taxon>Polyporales</taxon>
        <taxon>Phanerochaetaceae</taxon>
        <taxon>Phanerochaete</taxon>
    </lineage>
</organism>
<reference evidence="3 4" key="1">
    <citation type="submission" date="2021-08" db="EMBL/GenBank/DDBJ databases">
        <title>Draft Genome Sequence of Phanerochaete sordida strain YK-624.</title>
        <authorList>
            <person name="Mori T."/>
            <person name="Dohra H."/>
            <person name="Suzuki T."/>
            <person name="Kawagishi H."/>
            <person name="Hirai H."/>
        </authorList>
    </citation>
    <scope>NUCLEOTIDE SEQUENCE [LARGE SCALE GENOMIC DNA]</scope>
    <source>
        <strain evidence="3 4">YK-624</strain>
    </source>
</reference>
<protein>
    <recommendedName>
        <fullName evidence="2">BTB domain-containing protein</fullName>
    </recommendedName>
</protein>
<evidence type="ECO:0000313" key="3">
    <source>
        <dbReference type="EMBL" id="GJE95564.1"/>
    </source>
</evidence>
<comment type="caution">
    <text evidence="3">The sequence shown here is derived from an EMBL/GenBank/DDBJ whole genome shotgun (WGS) entry which is preliminary data.</text>
</comment>
<sequence length="574" mass="64092">MFRFGPSPEVPPTLNITRWTSQTKMADPEGTARTAPPPFDKTSADVILRTSDKVDFHAHMIILSLASPFFSTMFSIPQSTAATRLECPTVEIAEDSATLECLLRYCYPVSDPIIAEDNFDALDRVLGAAKKYEFVEATELIYKVLYRAAIPYPRAIFAIACQHDDEDLASSAARYWRNTLASRPPAGQDLPVVWRTSWLCPEYHGSLQHQSYHIYMKGRVTAGSFFRLLQRVKGVEITSCLSPPSLPNSTSSYVQSMQDHEIAAATKKYPFSRPDADVTIRSCDGHEFRVHRTVLETLLNPNASSNLTSVFGEPLATTESNDLPVFSLKDGGHSLVILLRQCYPTHEVAPISDWDVDTLGCQPALRVYQAARRYGFIHIYKAYFARMRQLLPQAPLDVYCIAIALGCMDEEEEAARQLAFSNLRDMYSPKLEFLPVENYYHLLEYHHACQVAIRAVWKDHFPRPQPVPAQRAAGSNATHSLSNPSPVISAALAQFEWLEGPGVVSARDGIWQAMLEREVDTANASNRPFAAGILHRVDRAAIASMRDDVEKALATKLAAVTYRREDTASQEKTS</sequence>
<keyword evidence="4" id="KW-1185">Reference proteome</keyword>
<feature type="region of interest" description="Disordered" evidence="1">
    <location>
        <begin position="20"/>
        <end position="39"/>
    </location>
</feature>
<evidence type="ECO:0000259" key="2">
    <source>
        <dbReference type="PROSITE" id="PS50097"/>
    </source>
</evidence>
<name>A0A9P3GJS7_9APHY</name>
<dbReference type="OrthoDB" id="3357985at2759"/>
<dbReference type="EMBL" id="BPQB01000050">
    <property type="protein sequence ID" value="GJE95564.1"/>
    <property type="molecule type" value="Genomic_DNA"/>
</dbReference>
<evidence type="ECO:0000256" key="1">
    <source>
        <dbReference type="SAM" id="MobiDB-lite"/>
    </source>
</evidence>
<dbReference type="InterPro" id="IPR011333">
    <property type="entry name" value="SKP1/BTB/POZ_sf"/>
</dbReference>
<feature type="domain" description="BTB" evidence="2">
    <location>
        <begin position="44"/>
        <end position="107"/>
    </location>
</feature>
<dbReference type="Gene3D" id="3.30.710.10">
    <property type="entry name" value="Potassium Channel Kv1.1, Chain A"/>
    <property type="match status" value="1"/>
</dbReference>
<dbReference type="PROSITE" id="PS50097">
    <property type="entry name" value="BTB"/>
    <property type="match status" value="1"/>
</dbReference>
<gene>
    <name evidence="3" type="ORF">PsYK624_117500</name>
</gene>
<dbReference type="SUPFAM" id="SSF54695">
    <property type="entry name" value="POZ domain"/>
    <property type="match status" value="1"/>
</dbReference>
<evidence type="ECO:0000313" key="4">
    <source>
        <dbReference type="Proteomes" id="UP000703269"/>
    </source>
</evidence>
<accession>A0A9P3GJS7</accession>
<dbReference type="InterPro" id="IPR000210">
    <property type="entry name" value="BTB/POZ_dom"/>
</dbReference>
<dbReference type="Proteomes" id="UP000703269">
    <property type="component" value="Unassembled WGS sequence"/>
</dbReference>
<proteinExistence type="predicted"/>